<evidence type="ECO:0000256" key="1">
    <source>
        <dbReference type="SAM" id="MobiDB-lite"/>
    </source>
</evidence>
<feature type="compositionally biased region" description="Low complexity" evidence="1">
    <location>
        <begin position="190"/>
        <end position="201"/>
    </location>
</feature>
<keyword evidence="3" id="KW-1185">Reference proteome</keyword>
<feature type="compositionally biased region" description="Basic residues" evidence="1">
    <location>
        <begin position="202"/>
        <end position="212"/>
    </location>
</feature>
<organism evidence="2 3">
    <name type="scientific">Paenibacillus albus</name>
    <dbReference type="NCBI Taxonomy" id="2495582"/>
    <lineage>
        <taxon>Bacteria</taxon>
        <taxon>Bacillati</taxon>
        <taxon>Bacillota</taxon>
        <taxon>Bacilli</taxon>
        <taxon>Bacillales</taxon>
        <taxon>Paenibacillaceae</taxon>
        <taxon>Paenibacillus</taxon>
    </lineage>
</organism>
<protein>
    <recommendedName>
        <fullName evidence="4">Tyrosine protein kinase</fullName>
    </recommendedName>
</protein>
<dbReference type="OrthoDB" id="2680668at2"/>
<accession>A0A3Q8X3S3</accession>
<reference evidence="3" key="1">
    <citation type="submission" date="2018-12" db="EMBL/GenBank/DDBJ databases">
        <title>Genome sequence of Peanibacillus sp.</title>
        <authorList>
            <person name="Subramani G."/>
            <person name="Srinivasan S."/>
            <person name="Kim M.K."/>
        </authorList>
    </citation>
    <scope>NUCLEOTIDE SEQUENCE [LARGE SCALE GENOMIC DNA]</scope>
    <source>
        <strain evidence="3">18JY67-1</strain>
    </source>
</reference>
<dbReference type="RefSeq" id="WP_126014195.1">
    <property type="nucleotide sequence ID" value="NZ_CP034437.1"/>
</dbReference>
<gene>
    <name evidence="2" type="ORF">EJC50_07540</name>
</gene>
<evidence type="ECO:0000313" key="3">
    <source>
        <dbReference type="Proteomes" id="UP000272528"/>
    </source>
</evidence>
<evidence type="ECO:0000313" key="2">
    <source>
        <dbReference type="EMBL" id="AZN39532.1"/>
    </source>
</evidence>
<feature type="region of interest" description="Disordered" evidence="1">
    <location>
        <begin position="1"/>
        <end position="51"/>
    </location>
</feature>
<dbReference type="AlphaFoldDB" id="A0A3Q8X3S3"/>
<sequence>MNYRYDPSGRNTPQPHGGPGPGQGLQNQGQSQFPGISDPFLGKNNKSVGITSPVPFNTTEVSNEFSGGVPTFSIQPASNMQIVPLPESNTSILPAAAEDAKTEKSGFNLANSLNDLKSVVDRMGGLDGIVTTMGKVQKVVGSISQMAPLIKVLATSFTPGKKGAKLAADDDDDAPVKRRRKKKGHKSVKGKGVSTVTPGGSRPRRKRRPVSR</sequence>
<dbReference type="EMBL" id="CP034437">
    <property type="protein sequence ID" value="AZN39532.1"/>
    <property type="molecule type" value="Genomic_DNA"/>
</dbReference>
<dbReference type="KEGG" id="palb:EJC50_07540"/>
<feature type="region of interest" description="Disordered" evidence="1">
    <location>
        <begin position="161"/>
        <end position="212"/>
    </location>
</feature>
<proteinExistence type="predicted"/>
<dbReference type="Proteomes" id="UP000272528">
    <property type="component" value="Chromosome"/>
</dbReference>
<feature type="compositionally biased region" description="Basic residues" evidence="1">
    <location>
        <begin position="177"/>
        <end position="189"/>
    </location>
</feature>
<name>A0A3Q8X3S3_9BACL</name>
<evidence type="ECO:0008006" key="4">
    <source>
        <dbReference type="Google" id="ProtNLM"/>
    </source>
</evidence>
<feature type="compositionally biased region" description="Low complexity" evidence="1">
    <location>
        <begin position="24"/>
        <end position="34"/>
    </location>
</feature>